<evidence type="ECO:0000256" key="2">
    <source>
        <dbReference type="ARBA" id="ARBA00022559"/>
    </source>
</evidence>
<evidence type="ECO:0000313" key="13">
    <source>
        <dbReference type="EMBL" id="SEG76099.1"/>
    </source>
</evidence>
<protein>
    <submittedName>
        <fullName evidence="13">Dye decolorizing peroxidase</fullName>
    </submittedName>
</protein>
<evidence type="ECO:0000256" key="10">
    <source>
        <dbReference type="SAM" id="SignalP"/>
    </source>
</evidence>
<feature type="domain" description="Dyp-type peroxidase C-terminal" evidence="12">
    <location>
        <begin position="210"/>
        <end position="385"/>
    </location>
</feature>
<evidence type="ECO:0000256" key="8">
    <source>
        <dbReference type="ARBA" id="ARBA00025737"/>
    </source>
</evidence>
<dbReference type="SUPFAM" id="SSF54909">
    <property type="entry name" value="Dimeric alpha+beta barrel"/>
    <property type="match status" value="1"/>
</dbReference>
<feature type="domain" description="Dyp-type peroxidase N-terminal" evidence="11">
    <location>
        <begin position="58"/>
        <end position="199"/>
    </location>
</feature>
<reference evidence="14" key="1">
    <citation type="submission" date="2016-10" db="EMBL/GenBank/DDBJ databases">
        <authorList>
            <person name="Varghese N."/>
            <person name="Submissions S."/>
        </authorList>
    </citation>
    <scope>NUCLEOTIDE SEQUENCE [LARGE SCALE GENOMIC DNA]</scope>
    <source>
        <strain evidence="14">DSM 43163</strain>
    </source>
</reference>
<evidence type="ECO:0000256" key="4">
    <source>
        <dbReference type="ARBA" id="ARBA00022723"/>
    </source>
</evidence>
<dbReference type="GO" id="GO:0046872">
    <property type="term" value="F:metal ion binding"/>
    <property type="evidence" value="ECO:0007669"/>
    <property type="project" value="UniProtKB-KW"/>
</dbReference>
<keyword evidence="3" id="KW-0349">Heme</keyword>
<gene>
    <name evidence="13" type="ORF">SAMN04489712_111122</name>
</gene>
<dbReference type="PROSITE" id="PS51404">
    <property type="entry name" value="DYP_PEROXIDASE"/>
    <property type="match status" value="1"/>
</dbReference>
<dbReference type="Proteomes" id="UP000236723">
    <property type="component" value="Unassembled WGS sequence"/>
</dbReference>
<keyword evidence="4" id="KW-0479">Metal-binding</keyword>
<feature type="chain" id="PRO_5038706596" evidence="10">
    <location>
        <begin position="24"/>
        <end position="397"/>
    </location>
</feature>
<evidence type="ECO:0000259" key="11">
    <source>
        <dbReference type="Pfam" id="PF04261"/>
    </source>
</evidence>
<evidence type="ECO:0000256" key="1">
    <source>
        <dbReference type="ARBA" id="ARBA00001970"/>
    </source>
</evidence>
<sequence>MRRDLTRRGLILGGAVAAGSTLAATSGYLAAPRPDDQPTSPAPSTAAPATEPFHGPHQAGIATSPQTHAALLGLDLRPGTDREALGRLMRILTDDARRLTEGQAGLADAQPELADIPARLTVTFGFGPGLFTAAGLKHQRPAIDLPKFSIDKLQDRWSDGDLLVQICADDPVTLAHALRLITKDARAFATVRWTQRGFRRPPTSQPAGHTQRNLMGQLDGTVQPTDLGKAVWISDGPAWLHGGTLMVLRRIHMDLEKWDRADEAAKEFSIGRRLATGAPLTGHNEHDEPDLHAKDHVGFPVIDDAAHIRLAHTADPAQRMLRRSYNYDETVSADGVTDTGLLFISYQADITRQFIPVQQRLAATDLLNAWTTPIGSAVFALPPGCTTGGWIGETLLA</sequence>
<dbReference type="PANTHER" id="PTHR30521:SF4">
    <property type="entry name" value="DEFERROCHELATASE"/>
    <property type="match status" value="1"/>
</dbReference>
<feature type="region of interest" description="Disordered" evidence="9">
    <location>
        <begin position="28"/>
        <end position="61"/>
    </location>
</feature>
<feature type="compositionally biased region" description="Low complexity" evidence="9">
    <location>
        <begin position="38"/>
        <end position="50"/>
    </location>
</feature>
<dbReference type="InterPro" id="IPR006311">
    <property type="entry name" value="TAT_signal"/>
</dbReference>
<dbReference type="GO" id="GO:0020037">
    <property type="term" value="F:heme binding"/>
    <property type="evidence" value="ECO:0007669"/>
    <property type="project" value="InterPro"/>
</dbReference>
<dbReference type="EMBL" id="FNVO01000011">
    <property type="protein sequence ID" value="SEG76099.1"/>
    <property type="molecule type" value="Genomic_DNA"/>
</dbReference>
<dbReference type="PANTHER" id="PTHR30521">
    <property type="entry name" value="DEFERROCHELATASE/PEROXIDASE"/>
    <property type="match status" value="1"/>
</dbReference>
<dbReference type="InterPro" id="IPR048327">
    <property type="entry name" value="Dyp_perox_N"/>
</dbReference>
<evidence type="ECO:0000259" key="12">
    <source>
        <dbReference type="Pfam" id="PF20628"/>
    </source>
</evidence>
<dbReference type="InterPro" id="IPR011008">
    <property type="entry name" value="Dimeric_a/b-barrel"/>
</dbReference>
<dbReference type="AlphaFoldDB" id="A0A1H6CSU0"/>
<evidence type="ECO:0000256" key="9">
    <source>
        <dbReference type="SAM" id="MobiDB-lite"/>
    </source>
</evidence>
<evidence type="ECO:0000256" key="7">
    <source>
        <dbReference type="ARBA" id="ARBA00023004"/>
    </source>
</evidence>
<dbReference type="InterPro" id="IPR048328">
    <property type="entry name" value="Dyp_perox_C"/>
</dbReference>
<evidence type="ECO:0000256" key="3">
    <source>
        <dbReference type="ARBA" id="ARBA00022617"/>
    </source>
</evidence>
<keyword evidence="2 13" id="KW-0575">Peroxidase</keyword>
<dbReference type="Pfam" id="PF04261">
    <property type="entry name" value="Dyp_perox_N"/>
    <property type="match status" value="1"/>
</dbReference>
<evidence type="ECO:0000256" key="5">
    <source>
        <dbReference type="ARBA" id="ARBA00022729"/>
    </source>
</evidence>
<dbReference type="PROSITE" id="PS51318">
    <property type="entry name" value="TAT"/>
    <property type="match status" value="1"/>
</dbReference>
<comment type="similarity">
    <text evidence="8">Belongs to the DyP-type peroxidase family.</text>
</comment>
<organism evidence="13 14">
    <name type="scientific">Thermomonospora echinospora</name>
    <dbReference type="NCBI Taxonomy" id="1992"/>
    <lineage>
        <taxon>Bacteria</taxon>
        <taxon>Bacillati</taxon>
        <taxon>Actinomycetota</taxon>
        <taxon>Actinomycetes</taxon>
        <taxon>Streptosporangiales</taxon>
        <taxon>Thermomonosporaceae</taxon>
        <taxon>Thermomonospora</taxon>
    </lineage>
</organism>
<dbReference type="InterPro" id="IPR006314">
    <property type="entry name" value="Dyp_peroxidase"/>
</dbReference>
<dbReference type="OrthoDB" id="9781066at2"/>
<evidence type="ECO:0000313" key="14">
    <source>
        <dbReference type="Proteomes" id="UP000236723"/>
    </source>
</evidence>
<keyword evidence="14" id="KW-1185">Reference proteome</keyword>
<keyword evidence="5 10" id="KW-0732">Signal</keyword>
<keyword evidence="6" id="KW-0560">Oxidoreductase</keyword>
<dbReference type="GO" id="GO:0005829">
    <property type="term" value="C:cytosol"/>
    <property type="evidence" value="ECO:0007669"/>
    <property type="project" value="TreeGrafter"/>
</dbReference>
<comment type="cofactor">
    <cofactor evidence="1">
        <name>heme b</name>
        <dbReference type="ChEBI" id="CHEBI:60344"/>
    </cofactor>
</comment>
<feature type="signal peptide" evidence="10">
    <location>
        <begin position="1"/>
        <end position="23"/>
    </location>
</feature>
<dbReference type="RefSeq" id="WP_103940176.1">
    <property type="nucleotide sequence ID" value="NZ_FNVO01000011.1"/>
</dbReference>
<evidence type="ECO:0000256" key="6">
    <source>
        <dbReference type="ARBA" id="ARBA00023002"/>
    </source>
</evidence>
<proteinExistence type="inferred from homology"/>
<dbReference type="NCBIfam" id="TIGR01413">
    <property type="entry name" value="Dyp_perox_fam"/>
    <property type="match status" value="1"/>
</dbReference>
<keyword evidence="7" id="KW-0408">Iron</keyword>
<name>A0A1H6CSU0_9ACTN</name>
<accession>A0A1H6CSU0</accession>
<dbReference type="GO" id="GO:0004601">
    <property type="term" value="F:peroxidase activity"/>
    <property type="evidence" value="ECO:0007669"/>
    <property type="project" value="UniProtKB-KW"/>
</dbReference>
<dbReference type="Pfam" id="PF20628">
    <property type="entry name" value="Dyp_perox_C"/>
    <property type="match status" value="1"/>
</dbReference>